<keyword evidence="1" id="KW-0732">Signal</keyword>
<dbReference type="Pfam" id="PF10162">
    <property type="entry name" value="G8"/>
    <property type="match status" value="1"/>
</dbReference>
<keyword evidence="5" id="KW-1185">Reference proteome</keyword>
<evidence type="ECO:0000313" key="4">
    <source>
        <dbReference type="EMBL" id="CAA0102459.1"/>
    </source>
</evidence>
<dbReference type="Proteomes" id="UP000441399">
    <property type="component" value="Unassembled WGS sequence"/>
</dbReference>
<name>A0A5S9PFP3_9GAMM</name>
<proteinExistence type="predicted"/>
<evidence type="ECO:0000256" key="2">
    <source>
        <dbReference type="ARBA" id="ARBA00023180"/>
    </source>
</evidence>
<keyword evidence="2" id="KW-0325">Glycoprotein</keyword>
<gene>
    <name evidence="4" type="ORF">OPDIPICF_04471</name>
</gene>
<dbReference type="InterPro" id="IPR042302">
    <property type="entry name" value="E1_FCCH_sf"/>
</dbReference>
<dbReference type="SMART" id="SM01225">
    <property type="entry name" value="G8"/>
    <property type="match status" value="1"/>
</dbReference>
<evidence type="ECO:0000259" key="3">
    <source>
        <dbReference type="PROSITE" id="PS51484"/>
    </source>
</evidence>
<sequence length="1781" mass="190288">MGVTIHSPTKSNSHRGRVILFLSALLVSHGCSQSVTGTKENAPTDFEMSATSTSLTNALDNSACLKEIDAASPNKKVPAALFIDASTPCSNVTISASDTAALTQSAPLIPVVIGASGVLTLVDPGVGNQMSLHASSFLIKNGGTLQGGSVSAPIQGQIDIIMAGDISASKAPTANGSSPIVTQSNEQQNARDITVMAGGSLKLYGAKGLSATPNGTANDPASKPSFINTLSGTQSWTYLAKPAGPSRFDDSENVSSPVPTPDSATTLTLATTVDWQPQDWISVATTSFTSHQTEIVQICRIKTVDNPETGLPGAPATVSEITLNGGQNCTSTQATPLKHYHYGGLAPTPGFYSSGTHQSVVTGGNAIDVSNQAKSFYDDHTRNFGIDERAEVALLSRNIKFSSVATDDFMGGHLVVMHGDAAATIDLVGVEFEKFGQPFVGRYPIHLHHLKNTGASVLVQDVSVHHSYNKCFVVHETGESKFYNNVCVRTVGQGVYLEDGVNITGNAFMRNHVAGTMAAQSTYTYPLVGSSTYWNGDYLQAAQASTSWYTINNITDTSLSGANTVHSHSIPGPDTYHPGGFWITNINNTFVNNSVAGCQAQGRGYWLLMQGAQPSTAYPEFTGNRAHGCYNGLDTAPDGINNASNPYPIFDNKTYPVNNASDAGATITSSVKIPSNFPQPFSVTISGTDAVGAGPWTGKIVNDSNAPYSFSFNPATRPSNYSKSSDATWTLQTMPILKANKLAGKPIVISIPNGIPVMPNNARVVISKTGTAADNTWTVIDSNKSGFTLKGSSNALASGFPFTGNSGVWQLQGDIATMQSNPIVITTTSDAVTANPLTNNDVVTISGVEGNTSANGQWKITYPAPGFESDSNKFALQGSIANASYTHGGTWKITPQPPVLMLNNNTITRSRNRGFWGRSIFLVLHNNRFATNPYGVLLAGGGGPEGNYVGYWDLAHRNVFAGMTRNNVERYPTGCIQRVTDATNTNPIVLTVEGPAPKAGSKVIVSGVEGNTAANSAPHVSNITSSANGTVSFTLENTNGKNSGTYTQGGMARYKSLLMRAECTDVKLKSAGEWGNYPNPFAGSVMNLQGYSYYDGPARIESNRFVNFRFDPTGIYPSTPEARLLTKKDIDLISTYASQGQLHGTPSPNTYKGYPGDSATGWIQSNAQTVPPTQYIKNSIWDNTDLKHLVYTEAVNMGAFNDGDKTTVILDKDSRLSGLKVIHANGVNKGQVSSNYVPVSLNSIDYYATDYTVDEPHSRGPNNFRQTSLMSPHKYATLNIESVTNPDLGFRVRITRDMPAYGDTEYPSLFLNGRGQKPIYEPFVMDRMGYTVTGLKGVEHKPASQHGKPFMPRLIFSYTDPAVKQTGEYFINRIAVSQPLSHPEEIKLYRIRRQWGQPYLGAWPPNFNPPGPVATSCDSTFFSNQGGNAPDQRWKDCVARGLNKPPPQPYKGAPQTYSGGSMLSLASSFDDFEKPYTQLLAGDITTADFIQQQTYYYDKANKMLYFYMIEDKPIMQLNTPYGTCSDSNTTFKSQVKRIKNVKTFSDASSVEDALNTACFVKAGVPTATDLVTCSDKGCAAYLVDLTKAGIETPSLPAHAAITSASNASPIVIKTSGNAPATGSSVSISGVTGNTNANGTWVVTKISEKSFSLDGSTGNGVSASGQWYERRSRPITRADYKNWNQYKFVYATPTQQANGLPMPTGSDAPPSDGSPLQGMTQETNNVISYSFLTIPGPTVSISENFPYTCLTPPPSSPVNPRGVYPPAGGFKYPLTPLACADQ</sequence>
<dbReference type="PANTHER" id="PTHR46769:SF2">
    <property type="entry name" value="FIBROCYSTIN-L ISOFORM 2 PRECURSOR-RELATED"/>
    <property type="match status" value="1"/>
</dbReference>
<protein>
    <recommendedName>
        <fullName evidence="3">G8 domain-containing protein</fullName>
    </recommendedName>
</protein>
<dbReference type="PROSITE" id="PS51484">
    <property type="entry name" value="G8"/>
    <property type="match status" value="1"/>
</dbReference>
<dbReference type="OrthoDB" id="9815414at2"/>
<dbReference type="InterPro" id="IPR055401">
    <property type="entry name" value="CEMIP_beta-hel_dom"/>
</dbReference>
<feature type="domain" description="G8" evidence="3">
    <location>
        <begin position="81"/>
        <end position="241"/>
    </location>
</feature>
<dbReference type="InterPro" id="IPR019316">
    <property type="entry name" value="G8_domain"/>
</dbReference>
<accession>A0A5S9PFP3</accession>
<evidence type="ECO:0000313" key="5">
    <source>
        <dbReference type="Proteomes" id="UP000441399"/>
    </source>
</evidence>
<dbReference type="Gene3D" id="2.40.30.180">
    <property type="entry name" value="Ubiquitin-activating enzyme E1, FCCH domain"/>
    <property type="match status" value="1"/>
</dbReference>
<dbReference type="InterPro" id="IPR052387">
    <property type="entry name" value="Fibrocystin"/>
</dbReference>
<evidence type="ECO:0000256" key="1">
    <source>
        <dbReference type="ARBA" id="ARBA00022729"/>
    </source>
</evidence>
<dbReference type="PANTHER" id="PTHR46769">
    <property type="entry name" value="POLYCYSTIC KIDNEY AND HEPATIC DISEASE 1 (AUTOSOMAL RECESSIVE)-LIKE 1"/>
    <property type="match status" value="1"/>
</dbReference>
<reference evidence="4 5" key="1">
    <citation type="submission" date="2019-11" db="EMBL/GenBank/DDBJ databases">
        <authorList>
            <person name="Holert J."/>
        </authorList>
    </citation>
    <scope>NUCLEOTIDE SEQUENCE [LARGE SCALE GENOMIC DNA]</scope>
    <source>
        <strain evidence="4">SB11_3</strain>
    </source>
</reference>
<dbReference type="EMBL" id="CACSIO010000008">
    <property type="protein sequence ID" value="CAA0102459.1"/>
    <property type="molecule type" value="Genomic_DNA"/>
</dbReference>
<dbReference type="Pfam" id="PF24606">
    <property type="entry name" value="CEMIP_beta-hel"/>
    <property type="match status" value="1"/>
</dbReference>
<dbReference type="InterPro" id="IPR023366">
    <property type="entry name" value="ATP_synth_asu-like_sf"/>
</dbReference>
<organism evidence="4 5">
    <name type="scientific">BD1-7 clade bacterium</name>
    <dbReference type="NCBI Taxonomy" id="2029982"/>
    <lineage>
        <taxon>Bacteria</taxon>
        <taxon>Pseudomonadati</taxon>
        <taxon>Pseudomonadota</taxon>
        <taxon>Gammaproteobacteria</taxon>
        <taxon>Cellvibrionales</taxon>
        <taxon>Spongiibacteraceae</taxon>
        <taxon>BD1-7 clade</taxon>
    </lineage>
</organism>
<dbReference type="Gene3D" id="2.40.30.20">
    <property type="match status" value="1"/>
</dbReference>